<evidence type="ECO:0000256" key="4">
    <source>
        <dbReference type="ARBA" id="ARBA00022448"/>
    </source>
</evidence>
<accession>A0ABW0JXJ3</accession>
<dbReference type="RefSeq" id="WP_377340913.1">
    <property type="nucleotide sequence ID" value="NZ_JALBWS010000013.1"/>
</dbReference>
<proteinExistence type="inferred from homology"/>
<evidence type="ECO:0000256" key="9">
    <source>
        <dbReference type="ARBA" id="ARBA00023136"/>
    </source>
</evidence>
<sequence length="253" mass="28313">MTYLRKILLGFGVVLLAVAVLLWFFPARWAVALIAPQLHGMQLQQVTGSVWQGNAGQWRDREGHDLGRVQWQLSRRALWGDVRLQIDIAGPQLDFSGNVRRISSDTYDWRNVRARVALGAPWQSWLTSIGTPRGEVQLSVDRALLQNGWPMDLQGTAHWRNATIQGANDEVALGDWQLQAQARDGWIKAQFRSYGDGPLRGHGHLQGNLLGWRLQATLQPHGPDRALRQLLHRWGTVGADGAVHVDRRGGLAI</sequence>
<organism evidence="11 12">
    <name type="scientific">Rhodanobacter ginsenosidimutans</name>
    <dbReference type="NCBI Taxonomy" id="490571"/>
    <lineage>
        <taxon>Bacteria</taxon>
        <taxon>Pseudomonadati</taxon>
        <taxon>Pseudomonadota</taxon>
        <taxon>Gammaproteobacteria</taxon>
        <taxon>Lysobacterales</taxon>
        <taxon>Rhodanobacteraceae</taxon>
        <taxon>Rhodanobacter</taxon>
    </lineage>
</organism>
<reference evidence="12" key="1">
    <citation type="journal article" date="2019" name="Int. J. Syst. Evol. Microbiol.">
        <title>The Global Catalogue of Microorganisms (GCM) 10K type strain sequencing project: providing services to taxonomists for standard genome sequencing and annotation.</title>
        <authorList>
            <consortium name="The Broad Institute Genomics Platform"/>
            <consortium name="The Broad Institute Genome Sequencing Center for Infectious Disease"/>
            <person name="Wu L."/>
            <person name="Ma J."/>
        </authorList>
    </citation>
    <scope>NUCLEOTIDE SEQUENCE [LARGE SCALE GENOMIC DNA]</scope>
    <source>
        <strain evidence="12">KACC 12822</strain>
    </source>
</reference>
<evidence type="ECO:0000313" key="11">
    <source>
        <dbReference type="EMBL" id="MFC5440634.1"/>
    </source>
</evidence>
<dbReference type="EMBL" id="JBHSMM010000002">
    <property type="protein sequence ID" value="MFC5440634.1"/>
    <property type="molecule type" value="Genomic_DNA"/>
</dbReference>
<dbReference type="Proteomes" id="UP001596018">
    <property type="component" value="Unassembled WGS sequence"/>
</dbReference>
<dbReference type="InterPro" id="IPR022792">
    <property type="entry name" value="T2SS_protein-GspN"/>
</dbReference>
<comment type="subcellular location">
    <subcellularLocation>
        <location evidence="1">Cell inner membrane</location>
    </subcellularLocation>
</comment>
<evidence type="ECO:0000256" key="6">
    <source>
        <dbReference type="ARBA" id="ARBA00022519"/>
    </source>
</evidence>
<evidence type="ECO:0000256" key="1">
    <source>
        <dbReference type="ARBA" id="ARBA00004533"/>
    </source>
</evidence>
<keyword evidence="7" id="KW-0812">Transmembrane</keyword>
<evidence type="ECO:0000256" key="8">
    <source>
        <dbReference type="ARBA" id="ARBA00022927"/>
    </source>
</evidence>
<dbReference type="Pfam" id="PF01203">
    <property type="entry name" value="T2SSN"/>
    <property type="match status" value="1"/>
</dbReference>
<keyword evidence="8" id="KW-0653">Protein transport</keyword>
<keyword evidence="5" id="KW-1003">Cell membrane</keyword>
<evidence type="ECO:0000256" key="5">
    <source>
        <dbReference type="ARBA" id="ARBA00022475"/>
    </source>
</evidence>
<keyword evidence="4" id="KW-0813">Transport</keyword>
<evidence type="ECO:0000256" key="2">
    <source>
        <dbReference type="ARBA" id="ARBA00007208"/>
    </source>
</evidence>
<keyword evidence="6" id="KW-0997">Cell inner membrane</keyword>
<keyword evidence="9" id="KW-0472">Membrane</keyword>
<evidence type="ECO:0000313" key="12">
    <source>
        <dbReference type="Proteomes" id="UP001596018"/>
    </source>
</evidence>
<comment type="similarity">
    <text evidence="2">Belongs to the GSP N family.</text>
</comment>
<evidence type="ECO:0000256" key="3">
    <source>
        <dbReference type="ARBA" id="ARBA00021563"/>
    </source>
</evidence>
<comment type="caution">
    <text evidence="11">The sequence shown here is derived from an EMBL/GenBank/DDBJ whole genome shotgun (WGS) entry which is preliminary data.</text>
</comment>
<protein>
    <recommendedName>
        <fullName evidence="3">Type II secretion system protein N</fullName>
    </recommendedName>
    <alternativeName>
        <fullName evidence="10">General secretion pathway protein N</fullName>
    </alternativeName>
</protein>
<keyword evidence="12" id="KW-1185">Reference proteome</keyword>
<gene>
    <name evidence="11" type="ORF">ACFPK0_11470</name>
</gene>
<name>A0ABW0JXJ3_9GAMM</name>
<evidence type="ECO:0000256" key="7">
    <source>
        <dbReference type="ARBA" id="ARBA00022692"/>
    </source>
</evidence>
<evidence type="ECO:0000256" key="10">
    <source>
        <dbReference type="ARBA" id="ARBA00030772"/>
    </source>
</evidence>